<dbReference type="InterPro" id="IPR040050">
    <property type="entry name" value="ZNF830-like"/>
</dbReference>
<reference evidence="8" key="1">
    <citation type="journal article" date="2014" name="Genome Announc.">
        <title>Genome sequence and annotation of Acremonium chrysogenum, producer of the beta-lactam antibiotic cephalosporin C.</title>
        <authorList>
            <person name="Terfehr D."/>
            <person name="Dahlmann T.A."/>
            <person name="Specht T."/>
            <person name="Zadra I."/>
            <person name="Kuernsteiner H."/>
            <person name="Kueck U."/>
        </authorList>
    </citation>
    <scope>NUCLEOTIDE SEQUENCE [LARGE SCALE GENOMIC DNA]</scope>
    <source>
        <strain evidence="8">ATCC 11550 / CBS 779.69 / DSM 880 / IAM 14645 / JCM 23072 / IMI 49137</strain>
    </source>
</reference>
<feature type="compositionally biased region" description="Basic and acidic residues" evidence="6">
    <location>
        <begin position="88"/>
        <end position="102"/>
    </location>
</feature>
<feature type="compositionally biased region" description="Basic and acidic residues" evidence="6">
    <location>
        <begin position="313"/>
        <end position="323"/>
    </location>
</feature>
<feature type="compositionally biased region" description="Low complexity" evidence="6">
    <location>
        <begin position="211"/>
        <end position="231"/>
    </location>
</feature>
<name>A0A086T3N3_HAPC1</name>
<feature type="compositionally biased region" description="Basic and acidic residues" evidence="6">
    <location>
        <begin position="113"/>
        <end position="124"/>
    </location>
</feature>
<feature type="compositionally biased region" description="Low complexity" evidence="6">
    <location>
        <begin position="344"/>
        <end position="354"/>
    </location>
</feature>
<dbReference type="GO" id="GO:0003676">
    <property type="term" value="F:nucleic acid binding"/>
    <property type="evidence" value="ECO:0007669"/>
    <property type="project" value="InterPro"/>
</dbReference>
<feature type="region of interest" description="Disordered" evidence="6">
    <location>
        <begin position="337"/>
        <end position="420"/>
    </location>
</feature>
<evidence type="ECO:0000256" key="3">
    <source>
        <dbReference type="ARBA" id="ARBA00022771"/>
    </source>
</evidence>
<keyword evidence="5" id="KW-0539">Nucleus</keyword>
<dbReference type="GO" id="GO:0033314">
    <property type="term" value="P:mitotic DNA replication checkpoint signaling"/>
    <property type="evidence" value="ECO:0007669"/>
    <property type="project" value="TreeGrafter"/>
</dbReference>
<evidence type="ECO:0000313" key="7">
    <source>
        <dbReference type="EMBL" id="KFH43965.1"/>
    </source>
</evidence>
<keyword evidence="8" id="KW-1185">Reference proteome</keyword>
<feature type="compositionally biased region" description="Basic and acidic residues" evidence="6">
    <location>
        <begin position="278"/>
        <end position="305"/>
    </location>
</feature>
<keyword evidence="2" id="KW-0479">Metal-binding</keyword>
<dbReference type="GO" id="GO:0044773">
    <property type="term" value="P:mitotic DNA damage checkpoint signaling"/>
    <property type="evidence" value="ECO:0007669"/>
    <property type="project" value="TreeGrafter"/>
</dbReference>
<evidence type="ECO:0000256" key="4">
    <source>
        <dbReference type="ARBA" id="ARBA00022833"/>
    </source>
</evidence>
<protein>
    <submittedName>
        <fullName evidence="7">Zinc finger protein-like protein</fullName>
    </submittedName>
</protein>
<sequence>MADARSLLRQQRAARRIAHPHAAYSDTGKLLCTLCREHVKTESLWDAHIHGEAHRSRSRQTAAKAQVGDADGKDHHQQSRGVASQKRKHDDVVVEEMDHGGGRGESPTAAVVNDHDNDPADGPRMKRSKTAAAAEDTSTPNKGHTRTRTRTPPPSLSCRSSQTPSQGIELQIPSRPATPRDSTNAAASSSVSASSSATAATASQPARQVLTAGPPISSSTTTTTTAAPAASNGPKTNNSTQAQVDEDEWAAFEADIAATTSASYDEGTISAPAMTVEESARLREARQDGDDGDEDPRRRTSKPEADLADEREDAARALEDEMEEMRGLEAKVLRLKERRDALRQQQQQQQQQQQRAASHGPDEKRVDDTGAKQPPTTTTDRGGGKENAVGVAGEEDELDESEDDGEDDWDGFRFRTGLAR</sequence>
<dbReference type="OrthoDB" id="77607at2759"/>
<feature type="compositionally biased region" description="Basic and acidic residues" evidence="6">
    <location>
        <begin position="360"/>
        <end position="370"/>
    </location>
</feature>
<gene>
    <name evidence="7" type="ORF">ACRE_052460</name>
</gene>
<proteinExistence type="predicted"/>
<feature type="compositionally biased region" description="Low complexity" evidence="6">
    <location>
        <begin position="182"/>
        <end position="203"/>
    </location>
</feature>
<dbReference type="AlphaFoldDB" id="A0A086T3N3"/>
<evidence type="ECO:0000313" key="8">
    <source>
        <dbReference type="Proteomes" id="UP000029964"/>
    </source>
</evidence>
<dbReference type="STRING" id="857340.A0A086T3N3"/>
<comment type="subcellular location">
    <subcellularLocation>
        <location evidence="1">Nucleus</location>
    </subcellularLocation>
</comment>
<dbReference type="HOGENOM" id="CLU_041821_0_0_1"/>
<dbReference type="PANTHER" id="PTHR13278:SF0">
    <property type="entry name" value="ZINC FINGER PROTEIN 830"/>
    <property type="match status" value="1"/>
</dbReference>
<dbReference type="Proteomes" id="UP000029964">
    <property type="component" value="Unassembled WGS sequence"/>
</dbReference>
<dbReference type="PANTHER" id="PTHR13278">
    <property type="entry name" value="ZINC FINGER PROTEIN 830"/>
    <property type="match status" value="1"/>
</dbReference>
<keyword evidence="3" id="KW-0863">Zinc-finger</keyword>
<accession>A0A086T3N3</accession>
<evidence type="ECO:0000256" key="6">
    <source>
        <dbReference type="SAM" id="MobiDB-lite"/>
    </source>
</evidence>
<feature type="region of interest" description="Disordered" evidence="6">
    <location>
        <begin position="52"/>
        <end position="248"/>
    </location>
</feature>
<keyword evidence="4" id="KW-0862">Zinc</keyword>
<feature type="compositionally biased region" description="Acidic residues" evidence="6">
    <location>
        <begin position="393"/>
        <end position="409"/>
    </location>
</feature>
<organism evidence="7 8">
    <name type="scientific">Hapsidospora chrysogenum (strain ATCC 11550 / CBS 779.69 / DSM 880 / IAM 14645 / JCM 23072 / IMI 49137)</name>
    <name type="common">Acremonium chrysogenum</name>
    <dbReference type="NCBI Taxonomy" id="857340"/>
    <lineage>
        <taxon>Eukaryota</taxon>
        <taxon>Fungi</taxon>
        <taxon>Dikarya</taxon>
        <taxon>Ascomycota</taxon>
        <taxon>Pezizomycotina</taxon>
        <taxon>Sordariomycetes</taxon>
        <taxon>Hypocreomycetidae</taxon>
        <taxon>Hypocreales</taxon>
        <taxon>Bionectriaceae</taxon>
        <taxon>Hapsidospora</taxon>
    </lineage>
</organism>
<feature type="compositionally biased region" description="Polar residues" evidence="6">
    <location>
        <begin position="233"/>
        <end position="243"/>
    </location>
</feature>
<evidence type="ECO:0000256" key="2">
    <source>
        <dbReference type="ARBA" id="ARBA00022723"/>
    </source>
</evidence>
<evidence type="ECO:0000256" key="5">
    <source>
        <dbReference type="ARBA" id="ARBA00023242"/>
    </source>
</evidence>
<comment type="caution">
    <text evidence="7">The sequence shown here is derived from an EMBL/GenBank/DDBJ whole genome shotgun (WGS) entry which is preliminary data.</text>
</comment>
<dbReference type="GO" id="GO:0008270">
    <property type="term" value="F:zinc ion binding"/>
    <property type="evidence" value="ECO:0007669"/>
    <property type="project" value="UniProtKB-KW"/>
</dbReference>
<feature type="region of interest" description="Disordered" evidence="6">
    <location>
        <begin position="261"/>
        <end position="323"/>
    </location>
</feature>
<dbReference type="EMBL" id="JPKY01000057">
    <property type="protein sequence ID" value="KFH43965.1"/>
    <property type="molecule type" value="Genomic_DNA"/>
</dbReference>
<evidence type="ECO:0000256" key="1">
    <source>
        <dbReference type="ARBA" id="ARBA00004123"/>
    </source>
</evidence>
<dbReference type="GO" id="GO:0033260">
    <property type="term" value="P:nuclear DNA replication"/>
    <property type="evidence" value="ECO:0007669"/>
    <property type="project" value="TreeGrafter"/>
</dbReference>
<dbReference type="GO" id="GO:0005681">
    <property type="term" value="C:spliceosomal complex"/>
    <property type="evidence" value="ECO:0007669"/>
    <property type="project" value="InterPro"/>
</dbReference>